<name>A0A6A6J5G9_WESOR</name>
<sequence length="189" mass="20841">MPSGSTNRATLKPALQSDPTLPGYYRIKNHLLIASLCDSWDEADEHIEAAEVQYALCMKDARAREDANALKALEKLRAEFDMLKELRREYLMAQGVYEGVVDESPYDTSDSEDAEQEEAEAEDLVGFEDSKAVSQAENEREVIADTMRLPIRTTTNEDIDKPGKIAPAINVVAPPEPTATVEAPKAQGT</sequence>
<evidence type="ECO:0000256" key="1">
    <source>
        <dbReference type="SAM" id="MobiDB-lite"/>
    </source>
</evidence>
<dbReference type="GeneID" id="54552603"/>
<protein>
    <submittedName>
        <fullName evidence="2">Uncharacterized protein</fullName>
    </submittedName>
</protein>
<proteinExistence type="predicted"/>
<dbReference type="EMBL" id="ML986542">
    <property type="protein sequence ID" value="KAF2271437.1"/>
    <property type="molecule type" value="Genomic_DNA"/>
</dbReference>
<dbReference type="RefSeq" id="XP_033648976.1">
    <property type="nucleotide sequence ID" value="XM_033799428.1"/>
</dbReference>
<evidence type="ECO:0000313" key="2">
    <source>
        <dbReference type="EMBL" id="KAF2271437.1"/>
    </source>
</evidence>
<dbReference type="Proteomes" id="UP000800097">
    <property type="component" value="Unassembled WGS sequence"/>
</dbReference>
<reference evidence="2" key="1">
    <citation type="journal article" date="2020" name="Stud. Mycol.">
        <title>101 Dothideomycetes genomes: a test case for predicting lifestyles and emergence of pathogens.</title>
        <authorList>
            <person name="Haridas S."/>
            <person name="Albert R."/>
            <person name="Binder M."/>
            <person name="Bloem J."/>
            <person name="Labutti K."/>
            <person name="Salamov A."/>
            <person name="Andreopoulos B."/>
            <person name="Baker S."/>
            <person name="Barry K."/>
            <person name="Bills G."/>
            <person name="Bluhm B."/>
            <person name="Cannon C."/>
            <person name="Castanera R."/>
            <person name="Culley D."/>
            <person name="Daum C."/>
            <person name="Ezra D."/>
            <person name="Gonzalez J."/>
            <person name="Henrissat B."/>
            <person name="Kuo A."/>
            <person name="Liang C."/>
            <person name="Lipzen A."/>
            <person name="Lutzoni F."/>
            <person name="Magnuson J."/>
            <person name="Mondo S."/>
            <person name="Nolan M."/>
            <person name="Ohm R."/>
            <person name="Pangilinan J."/>
            <person name="Park H.-J."/>
            <person name="Ramirez L."/>
            <person name="Alfaro M."/>
            <person name="Sun H."/>
            <person name="Tritt A."/>
            <person name="Yoshinaga Y."/>
            <person name="Zwiers L.-H."/>
            <person name="Turgeon B."/>
            <person name="Goodwin S."/>
            <person name="Spatafora J."/>
            <person name="Crous P."/>
            <person name="Grigoriev I."/>
        </authorList>
    </citation>
    <scope>NUCLEOTIDE SEQUENCE</scope>
    <source>
        <strain evidence="2">CBS 379.55</strain>
    </source>
</reference>
<keyword evidence="3" id="KW-1185">Reference proteome</keyword>
<gene>
    <name evidence="2" type="ORF">EI97DRAFT_437868</name>
</gene>
<feature type="compositionally biased region" description="Acidic residues" evidence="1">
    <location>
        <begin position="102"/>
        <end position="126"/>
    </location>
</feature>
<feature type="region of interest" description="Disordered" evidence="1">
    <location>
        <begin position="102"/>
        <end position="163"/>
    </location>
</feature>
<dbReference type="AlphaFoldDB" id="A0A6A6J5G9"/>
<accession>A0A6A6J5G9</accession>
<evidence type="ECO:0000313" key="3">
    <source>
        <dbReference type="Proteomes" id="UP000800097"/>
    </source>
</evidence>
<organism evidence="2 3">
    <name type="scientific">Westerdykella ornata</name>
    <dbReference type="NCBI Taxonomy" id="318751"/>
    <lineage>
        <taxon>Eukaryota</taxon>
        <taxon>Fungi</taxon>
        <taxon>Dikarya</taxon>
        <taxon>Ascomycota</taxon>
        <taxon>Pezizomycotina</taxon>
        <taxon>Dothideomycetes</taxon>
        <taxon>Pleosporomycetidae</taxon>
        <taxon>Pleosporales</taxon>
        <taxon>Sporormiaceae</taxon>
        <taxon>Westerdykella</taxon>
    </lineage>
</organism>